<dbReference type="PANTHER" id="PTHR34220:SF7">
    <property type="entry name" value="SENSOR HISTIDINE KINASE YPDA"/>
    <property type="match status" value="1"/>
</dbReference>
<evidence type="ECO:0000313" key="3">
    <source>
        <dbReference type="EMBL" id="ALJ01769.1"/>
    </source>
</evidence>
<dbReference type="AlphaFoldDB" id="A0A0N7HXD8"/>
<proteinExistence type="predicted"/>
<sequence>MLALFIQIALHLGELEHVAALLWIVGVIVFLWIGNRFIHARLDFIYPWTAQPLRRFFIQLLSSSLYSLACINASYYFLKTLLVGLPPDLEQILVLNLYGMLFIIPVFSLNFGLFFMARWKEAFVQSEKYREENLRTRFESLKSHIDPHFLFNNLNVLSSLIDKAPQEAHQFLDKFADVYRYVLQHRDEELVDLETELAFIQSYSFLFQQRLNKQLRIKIDVPSGKKPRYIPPLSLQMLVENAIKHNKATGANPLSIEIFLENESRLAVRNTFQPKHKEPSDLPQVGLDNIRKRFGYFSEQPVVVTQDVQFFTVKLPLLEWETIDSGKL</sequence>
<feature type="transmembrane region" description="Helical" evidence="1">
    <location>
        <begin position="56"/>
        <end position="77"/>
    </location>
</feature>
<reference evidence="3 4" key="1">
    <citation type="submission" date="2015-08" db="EMBL/GenBank/DDBJ databases">
        <title>Complete genome sequence of Rufibacter tibetensis strain 1351t, a radiation-resistant bacterium from tibet plateau.</title>
        <authorList>
            <person name="Dai J."/>
        </authorList>
    </citation>
    <scope>NUCLEOTIDE SEQUENCE [LARGE SCALE GENOMIC DNA]</scope>
    <source>
        <strain evidence="3 4">1351</strain>
        <plasmid evidence="3 4">1</plasmid>
    </source>
</reference>
<geneLocation type="plasmid" evidence="3 4">
    <name>1</name>
</geneLocation>
<dbReference type="GO" id="GO:0000155">
    <property type="term" value="F:phosphorelay sensor kinase activity"/>
    <property type="evidence" value="ECO:0007669"/>
    <property type="project" value="InterPro"/>
</dbReference>
<dbReference type="PATRIC" id="fig|512763.3.peg.4855"/>
<keyword evidence="1" id="KW-1133">Transmembrane helix</keyword>
<accession>A0A0N7HXD8</accession>
<keyword evidence="3" id="KW-0808">Transferase</keyword>
<name>A0A0N7HXD8_9BACT</name>
<dbReference type="Proteomes" id="UP000061382">
    <property type="component" value="Plasmid 1"/>
</dbReference>
<feature type="domain" description="Signal transduction histidine kinase internal region" evidence="2">
    <location>
        <begin position="137"/>
        <end position="214"/>
    </location>
</feature>
<keyword evidence="1" id="KW-0472">Membrane</keyword>
<keyword evidence="3" id="KW-0614">Plasmid</keyword>
<gene>
    <name evidence="3" type="ORF">DC20_22015</name>
</gene>
<keyword evidence="3" id="KW-0418">Kinase</keyword>
<keyword evidence="4" id="KW-1185">Reference proteome</keyword>
<dbReference type="KEGG" id="rti:DC20_22015"/>
<dbReference type="Pfam" id="PF06580">
    <property type="entry name" value="His_kinase"/>
    <property type="match status" value="1"/>
</dbReference>
<dbReference type="PANTHER" id="PTHR34220">
    <property type="entry name" value="SENSOR HISTIDINE KINASE YPDA"/>
    <property type="match status" value="1"/>
</dbReference>
<dbReference type="InterPro" id="IPR050640">
    <property type="entry name" value="Bact_2-comp_sensor_kinase"/>
</dbReference>
<feature type="transmembrane region" description="Helical" evidence="1">
    <location>
        <begin position="97"/>
        <end position="117"/>
    </location>
</feature>
<dbReference type="EMBL" id="CP012644">
    <property type="protein sequence ID" value="ALJ01769.1"/>
    <property type="molecule type" value="Genomic_DNA"/>
</dbReference>
<keyword evidence="1" id="KW-0812">Transmembrane</keyword>
<feature type="transmembrane region" description="Helical" evidence="1">
    <location>
        <begin position="18"/>
        <end position="35"/>
    </location>
</feature>
<evidence type="ECO:0000259" key="2">
    <source>
        <dbReference type="Pfam" id="PF06580"/>
    </source>
</evidence>
<dbReference type="InterPro" id="IPR010559">
    <property type="entry name" value="Sig_transdc_His_kin_internal"/>
</dbReference>
<evidence type="ECO:0000256" key="1">
    <source>
        <dbReference type="SAM" id="Phobius"/>
    </source>
</evidence>
<organism evidence="3 4">
    <name type="scientific">Rufibacter tibetensis</name>
    <dbReference type="NCBI Taxonomy" id="512763"/>
    <lineage>
        <taxon>Bacteria</taxon>
        <taxon>Pseudomonadati</taxon>
        <taxon>Bacteroidota</taxon>
        <taxon>Cytophagia</taxon>
        <taxon>Cytophagales</taxon>
        <taxon>Hymenobacteraceae</taxon>
        <taxon>Rufibacter</taxon>
    </lineage>
</organism>
<protein>
    <submittedName>
        <fullName evidence="3">Histidine kinase</fullName>
    </submittedName>
</protein>
<evidence type="ECO:0000313" key="4">
    <source>
        <dbReference type="Proteomes" id="UP000061382"/>
    </source>
</evidence>
<dbReference type="GO" id="GO:0016020">
    <property type="term" value="C:membrane"/>
    <property type="evidence" value="ECO:0007669"/>
    <property type="project" value="InterPro"/>
</dbReference>